<keyword evidence="3" id="KW-1185">Reference proteome</keyword>
<organism evidence="2 3">
    <name type="scientific">Williamsia herbipolensis</name>
    <dbReference type="NCBI Taxonomy" id="1603258"/>
    <lineage>
        <taxon>Bacteria</taxon>
        <taxon>Bacillati</taxon>
        <taxon>Actinomycetota</taxon>
        <taxon>Actinomycetes</taxon>
        <taxon>Mycobacteriales</taxon>
        <taxon>Nocardiaceae</taxon>
        <taxon>Williamsia</taxon>
    </lineage>
</organism>
<gene>
    <name evidence="2" type="ORF">OG579_14470</name>
</gene>
<keyword evidence="1" id="KW-1133">Transmembrane helix</keyword>
<dbReference type="AlphaFoldDB" id="A0AAU4JYR2"/>
<dbReference type="RefSeq" id="WP_160298562.1">
    <property type="nucleotide sequence ID" value="NZ_CP108021.1"/>
</dbReference>
<accession>A0AAU4JYR2</accession>
<name>A0AAU4JYR2_9NOCA</name>
<proteinExistence type="predicted"/>
<evidence type="ECO:0000256" key="1">
    <source>
        <dbReference type="SAM" id="Phobius"/>
    </source>
</evidence>
<keyword evidence="1" id="KW-0812">Transmembrane</keyword>
<dbReference type="Proteomes" id="UP001432128">
    <property type="component" value="Chromosome"/>
</dbReference>
<evidence type="ECO:0000313" key="3">
    <source>
        <dbReference type="Proteomes" id="UP001432128"/>
    </source>
</evidence>
<dbReference type="KEGG" id="whr:OG579_14470"/>
<dbReference type="EMBL" id="CP108021">
    <property type="protein sequence ID" value="WUM18926.1"/>
    <property type="molecule type" value="Genomic_DNA"/>
</dbReference>
<keyword evidence="1" id="KW-0472">Membrane</keyword>
<evidence type="ECO:0000313" key="2">
    <source>
        <dbReference type="EMBL" id="WUM18926.1"/>
    </source>
</evidence>
<protein>
    <submittedName>
        <fullName evidence="2">Uncharacterized protein</fullName>
    </submittedName>
</protein>
<feature type="transmembrane region" description="Helical" evidence="1">
    <location>
        <begin position="13"/>
        <end position="34"/>
    </location>
</feature>
<sequence length="45" mass="4818">MPVEAFADEKGEAMLITMFVLGTVAVSGILLWGGNDLDFSARTRS</sequence>
<reference evidence="2 3" key="1">
    <citation type="submission" date="2022-10" db="EMBL/GenBank/DDBJ databases">
        <title>The complete genomes of actinobacterial strains from the NBC collection.</title>
        <authorList>
            <person name="Joergensen T.S."/>
            <person name="Alvarez Arevalo M."/>
            <person name="Sterndorff E.B."/>
            <person name="Faurdal D."/>
            <person name="Vuksanovic O."/>
            <person name="Mourched A.-S."/>
            <person name="Charusanti P."/>
            <person name="Shaw S."/>
            <person name="Blin K."/>
            <person name="Weber T."/>
        </authorList>
    </citation>
    <scope>NUCLEOTIDE SEQUENCE [LARGE SCALE GENOMIC DNA]</scope>
    <source>
        <strain evidence="2 3">NBC_00319</strain>
    </source>
</reference>